<dbReference type="InterPro" id="IPR055414">
    <property type="entry name" value="LRR_R13L4/SHOC2-like"/>
</dbReference>
<protein>
    <submittedName>
        <fullName evidence="4">Leucine rich repeat</fullName>
    </submittedName>
</protein>
<dbReference type="Proteomes" id="UP000826014">
    <property type="component" value="Chromosome"/>
</dbReference>
<evidence type="ECO:0000313" key="5">
    <source>
        <dbReference type="Proteomes" id="UP000826014"/>
    </source>
</evidence>
<dbReference type="InterPro" id="IPR032675">
    <property type="entry name" value="LRR_dom_sf"/>
</dbReference>
<keyword evidence="1" id="KW-0433">Leucine-rich repeat</keyword>
<keyword evidence="2" id="KW-0677">Repeat</keyword>
<feature type="domain" description="Disease resistance R13L4/SHOC-2-like LRR" evidence="3">
    <location>
        <begin position="214"/>
        <end position="309"/>
    </location>
</feature>
<dbReference type="Pfam" id="PF23598">
    <property type="entry name" value="LRR_14"/>
    <property type="match status" value="1"/>
</dbReference>
<evidence type="ECO:0000256" key="1">
    <source>
        <dbReference type="ARBA" id="ARBA00022614"/>
    </source>
</evidence>
<keyword evidence="5" id="KW-1185">Reference proteome</keyword>
<dbReference type="Gene3D" id="3.80.10.10">
    <property type="entry name" value="Ribonuclease Inhibitor"/>
    <property type="match status" value="1"/>
</dbReference>
<dbReference type="EMBL" id="CP075587">
    <property type="protein sequence ID" value="QYF49098.1"/>
    <property type="molecule type" value="Genomic_DNA"/>
</dbReference>
<evidence type="ECO:0000256" key="2">
    <source>
        <dbReference type="ARBA" id="ARBA00022737"/>
    </source>
</evidence>
<name>A0ABX8V1J7_9BACT</name>
<dbReference type="PROSITE" id="PS51450">
    <property type="entry name" value="LRR"/>
    <property type="match status" value="2"/>
</dbReference>
<dbReference type="InterPro" id="IPR001611">
    <property type="entry name" value="Leu-rich_rpt"/>
</dbReference>
<sequence length="352" mass="40906">MSIHFSFGEIMAIPQKSLSFSTSFIPFSENVFHEEPVSIFQDNLNQLKTHSSEFKLIDKAIQRISKGDLKPQVAWKIFNDKIADYKTVINPFPVISCLQDLQKLEIQLEDHFLEQLWNVLIDSGAPQLNSITKKREWFEDEKNQSLLDTITVLDLRNSELIFLPREMYQLRNLKKLDLSQNQIEFLPESIKVWTQLEELDLSFNQLITLPDRGIEHLTNLKNLNVSGNTLKRLPRSIGYLKNLKILNVEENCLKELPKEIRQCSFLEVLKVSSNELSQLPRELKDLTSLTEFSAADNELRYSSEELQALGVNSWEQIEKVDLSQNYLNTTVEVLQTLWTNASIIRHSHYEKV</sequence>
<dbReference type="Pfam" id="PF13855">
    <property type="entry name" value="LRR_8"/>
    <property type="match status" value="1"/>
</dbReference>
<dbReference type="SMART" id="SM00369">
    <property type="entry name" value="LRR_TYP"/>
    <property type="match status" value="5"/>
</dbReference>
<accession>A0ABX8V1J7</accession>
<dbReference type="SUPFAM" id="SSF52058">
    <property type="entry name" value="L domain-like"/>
    <property type="match status" value="1"/>
</dbReference>
<dbReference type="PANTHER" id="PTHR48051">
    <property type="match status" value="1"/>
</dbReference>
<dbReference type="PANTHER" id="PTHR48051:SF1">
    <property type="entry name" value="RAS SUPPRESSOR PROTEIN 1"/>
    <property type="match status" value="1"/>
</dbReference>
<reference evidence="4 5" key="1">
    <citation type="journal article" date="2022" name="bioRxiv">
        <title>Ecology and evolution of chlamydial symbionts of arthropods.</title>
        <authorList>
            <person name="Halter T."/>
            <person name="Koestlbacher S."/>
            <person name="Collingro A."/>
            <person name="Sixt B.S."/>
            <person name="Toenshoff E.R."/>
            <person name="Hendrickx F."/>
            <person name="Kostanjsek R."/>
            <person name="Horn M."/>
        </authorList>
    </citation>
    <scope>NUCLEOTIDE SEQUENCE [LARGE SCALE GENOMIC DNA]</scope>
    <source>
        <strain evidence="4">W744xW776</strain>
    </source>
</reference>
<gene>
    <name evidence="4" type="ORF">RHABOEDO_001364</name>
</gene>
<evidence type="ECO:0000259" key="3">
    <source>
        <dbReference type="Pfam" id="PF23598"/>
    </source>
</evidence>
<dbReference type="SMART" id="SM00364">
    <property type="entry name" value="LRR_BAC"/>
    <property type="match status" value="5"/>
</dbReference>
<dbReference type="InterPro" id="IPR003591">
    <property type="entry name" value="Leu-rich_rpt_typical-subtyp"/>
</dbReference>
<proteinExistence type="predicted"/>
<dbReference type="InterPro" id="IPR050216">
    <property type="entry name" value="LRR_domain-containing"/>
</dbReference>
<organism evidence="4 5">
    <name type="scientific">Candidatus Rhabdochlamydia oedothoracis</name>
    <dbReference type="NCBI Taxonomy" id="2720720"/>
    <lineage>
        <taxon>Bacteria</taxon>
        <taxon>Pseudomonadati</taxon>
        <taxon>Chlamydiota</taxon>
        <taxon>Chlamydiia</taxon>
        <taxon>Parachlamydiales</taxon>
        <taxon>Candidatus Rhabdochlamydiaceae</taxon>
        <taxon>Candidatus Rhabdochlamydia</taxon>
    </lineage>
</organism>
<evidence type="ECO:0000313" key="4">
    <source>
        <dbReference type="EMBL" id="QYF49098.1"/>
    </source>
</evidence>